<dbReference type="CDD" id="cd03801">
    <property type="entry name" value="GT4_PimA-like"/>
    <property type="match status" value="1"/>
</dbReference>
<evidence type="ECO:0008006" key="5">
    <source>
        <dbReference type="Google" id="ProtNLM"/>
    </source>
</evidence>
<protein>
    <recommendedName>
        <fullName evidence="5">Glycosyltransferase family 1 protein</fullName>
    </recommendedName>
</protein>
<evidence type="ECO:0000313" key="3">
    <source>
        <dbReference type="EMBL" id="PIS17326.1"/>
    </source>
</evidence>
<evidence type="ECO:0000259" key="1">
    <source>
        <dbReference type="Pfam" id="PF00534"/>
    </source>
</evidence>
<dbReference type="EMBL" id="PEZD01000026">
    <property type="protein sequence ID" value="PIS17326.1"/>
    <property type="molecule type" value="Genomic_DNA"/>
</dbReference>
<sequence length="357" mass="39795">MKEIKMIKVGIITSSLAETSGWGRYSFEVVKALKKSAEVKVISRPILPSPLSHPLRKIWSLPKVIKYFRDCDIIHCLVEPYAFMTALAAKFLGKPFIINAVGTYAVEPLNTLAGGWSLKYAYKKAAKILCISRFTEQAILKRVHLKNTAVVNLGVDFDKFQRPSDIGRRSPEKTIISVGALKERKGYHVSIPAVGLVKKKYPDLRYYIVGNQSGKSYFAELKKSAKKCNLNNSVSFLENISDKTLISLYRRADLFLLTPVNIENNFEGFGLVYLEAGACGLPVIGASSCGAEDIIEPNHNGLLVPQNDVKKTAEALLYLLDNPGIAQNMGERGREKAKKMSWENTVNQYLEIYKSII</sequence>
<dbReference type="PANTHER" id="PTHR12526">
    <property type="entry name" value="GLYCOSYLTRANSFERASE"/>
    <property type="match status" value="1"/>
</dbReference>
<feature type="domain" description="Glycosyltransferase subfamily 4-like N-terminal" evidence="2">
    <location>
        <begin position="42"/>
        <end position="158"/>
    </location>
</feature>
<feature type="domain" description="Glycosyl transferase family 1" evidence="1">
    <location>
        <begin position="165"/>
        <end position="335"/>
    </location>
</feature>
<comment type="caution">
    <text evidence="3">The sequence shown here is derived from an EMBL/GenBank/DDBJ whole genome shotgun (WGS) entry which is preliminary data.</text>
</comment>
<name>A0A2H0WXC6_9BACT</name>
<evidence type="ECO:0000259" key="2">
    <source>
        <dbReference type="Pfam" id="PF13439"/>
    </source>
</evidence>
<dbReference type="Gene3D" id="3.40.50.2000">
    <property type="entry name" value="Glycogen Phosphorylase B"/>
    <property type="match status" value="2"/>
</dbReference>
<dbReference type="Pfam" id="PF00534">
    <property type="entry name" value="Glycos_transf_1"/>
    <property type="match status" value="1"/>
</dbReference>
<dbReference type="SUPFAM" id="SSF53756">
    <property type="entry name" value="UDP-Glycosyltransferase/glycogen phosphorylase"/>
    <property type="match status" value="1"/>
</dbReference>
<organism evidence="3 4">
    <name type="scientific">Candidatus Nealsonbacteria bacterium CG09_land_8_20_14_0_10_42_14</name>
    <dbReference type="NCBI Taxonomy" id="1974707"/>
    <lineage>
        <taxon>Bacteria</taxon>
        <taxon>Candidatus Nealsoniibacteriota</taxon>
    </lineage>
</organism>
<dbReference type="PANTHER" id="PTHR12526:SF630">
    <property type="entry name" value="GLYCOSYLTRANSFERASE"/>
    <property type="match status" value="1"/>
</dbReference>
<dbReference type="GO" id="GO:0016757">
    <property type="term" value="F:glycosyltransferase activity"/>
    <property type="evidence" value="ECO:0007669"/>
    <property type="project" value="InterPro"/>
</dbReference>
<dbReference type="AlphaFoldDB" id="A0A2H0WXC6"/>
<dbReference type="Pfam" id="PF13439">
    <property type="entry name" value="Glyco_transf_4"/>
    <property type="match status" value="1"/>
</dbReference>
<dbReference type="Proteomes" id="UP000229675">
    <property type="component" value="Unassembled WGS sequence"/>
</dbReference>
<reference evidence="4" key="1">
    <citation type="submission" date="2017-09" db="EMBL/GenBank/DDBJ databases">
        <title>Depth-based differentiation of microbial function through sediment-hosted aquifers and enrichment of novel symbionts in the deep terrestrial subsurface.</title>
        <authorList>
            <person name="Probst A.J."/>
            <person name="Ladd B."/>
            <person name="Jarett J.K."/>
            <person name="Geller-Mcgrath D.E."/>
            <person name="Sieber C.M.K."/>
            <person name="Emerson J.B."/>
            <person name="Anantharaman K."/>
            <person name="Thomas B.C."/>
            <person name="Malmstrom R."/>
            <person name="Stieglmeier M."/>
            <person name="Klingl A."/>
            <person name="Woyke T."/>
            <person name="Ryan C.M."/>
            <person name="Banfield J.F."/>
        </authorList>
    </citation>
    <scope>NUCLEOTIDE SEQUENCE [LARGE SCALE GENOMIC DNA]</scope>
</reference>
<accession>A0A2H0WXC6</accession>
<gene>
    <name evidence="3" type="ORF">COT59_01230</name>
</gene>
<dbReference type="InterPro" id="IPR028098">
    <property type="entry name" value="Glyco_trans_4-like_N"/>
</dbReference>
<evidence type="ECO:0000313" key="4">
    <source>
        <dbReference type="Proteomes" id="UP000229675"/>
    </source>
</evidence>
<dbReference type="InterPro" id="IPR001296">
    <property type="entry name" value="Glyco_trans_1"/>
</dbReference>
<proteinExistence type="predicted"/>